<dbReference type="OrthoDB" id="6932540at2759"/>
<dbReference type="EMBL" id="CAKXAJ010008252">
    <property type="protein sequence ID" value="CAH2210793.1"/>
    <property type="molecule type" value="Genomic_DNA"/>
</dbReference>
<protein>
    <submittedName>
        <fullName evidence="2">Jg451 protein</fullName>
    </submittedName>
</protein>
<gene>
    <name evidence="2" type="primary">jg451</name>
    <name evidence="2" type="ORF">PAEG_LOCUS2651</name>
</gene>
<accession>A0A8S4QJP5</accession>
<name>A0A8S4QJP5_9NEOP</name>
<comment type="caution">
    <text evidence="2">The sequence shown here is derived from an EMBL/GenBank/DDBJ whole genome shotgun (WGS) entry which is preliminary data.</text>
</comment>
<dbReference type="AlphaFoldDB" id="A0A8S4QJP5"/>
<proteinExistence type="predicted"/>
<sequence>MEEHAQQSSDTTYVVIPKKEIDEELEITFEKEYQDNQLIVPKVEFGDELSDNFDELDDINLSNPMKRERMLSEEFIIPKEEIITDQLLDDYDSEHHDDSLIKPIKVELMLSEEIVKIRQKDSEVEKKTDLTQTSKSSDKRQ</sequence>
<evidence type="ECO:0000256" key="1">
    <source>
        <dbReference type="SAM" id="MobiDB-lite"/>
    </source>
</evidence>
<feature type="non-terminal residue" evidence="2">
    <location>
        <position position="141"/>
    </location>
</feature>
<feature type="region of interest" description="Disordered" evidence="1">
    <location>
        <begin position="121"/>
        <end position="141"/>
    </location>
</feature>
<dbReference type="Proteomes" id="UP000838756">
    <property type="component" value="Unassembled WGS sequence"/>
</dbReference>
<keyword evidence="3" id="KW-1185">Reference proteome</keyword>
<reference evidence="2" key="1">
    <citation type="submission" date="2022-03" db="EMBL/GenBank/DDBJ databases">
        <authorList>
            <person name="Lindestad O."/>
        </authorList>
    </citation>
    <scope>NUCLEOTIDE SEQUENCE</scope>
</reference>
<organism evidence="2 3">
    <name type="scientific">Pararge aegeria aegeria</name>
    <dbReference type="NCBI Taxonomy" id="348720"/>
    <lineage>
        <taxon>Eukaryota</taxon>
        <taxon>Metazoa</taxon>
        <taxon>Ecdysozoa</taxon>
        <taxon>Arthropoda</taxon>
        <taxon>Hexapoda</taxon>
        <taxon>Insecta</taxon>
        <taxon>Pterygota</taxon>
        <taxon>Neoptera</taxon>
        <taxon>Endopterygota</taxon>
        <taxon>Lepidoptera</taxon>
        <taxon>Glossata</taxon>
        <taxon>Ditrysia</taxon>
        <taxon>Papilionoidea</taxon>
        <taxon>Nymphalidae</taxon>
        <taxon>Satyrinae</taxon>
        <taxon>Satyrini</taxon>
        <taxon>Parargina</taxon>
        <taxon>Pararge</taxon>
    </lineage>
</organism>
<evidence type="ECO:0000313" key="2">
    <source>
        <dbReference type="EMBL" id="CAH2210793.1"/>
    </source>
</evidence>
<evidence type="ECO:0000313" key="3">
    <source>
        <dbReference type="Proteomes" id="UP000838756"/>
    </source>
</evidence>